<dbReference type="OrthoDB" id="10001542at2"/>
<protein>
    <submittedName>
        <fullName evidence="2">Uncharacterized protein</fullName>
    </submittedName>
</protein>
<organism evidence="2 3">
    <name type="scientific">Planomonospora sphaerica</name>
    <dbReference type="NCBI Taxonomy" id="161355"/>
    <lineage>
        <taxon>Bacteria</taxon>
        <taxon>Bacillati</taxon>
        <taxon>Actinomycetota</taxon>
        <taxon>Actinomycetes</taxon>
        <taxon>Streptosporangiales</taxon>
        <taxon>Streptosporangiaceae</taxon>
        <taxon>Planomonospora</taxon>
    </lineage>
</organism>
<comment type="caution">
    <text evidence="2">The sequence shown here is derived from an EMBL/GenBank/DDBJ whole genome shotgun (WGS) entry which is preliminary data.</text>
</comment>
<reference evidence="3" key="2">
    <citation type="submission" date="2016-04" db="EMBL/GenBank/DDBJ databases">
        <title>Planomonospora sphaerica JCM9374 whole genome shotgun sequence.</title>
        <authorList>
            <person name="Suzuki T."/>
            <person name="Dohra H."/>
            <person name="Kodani S."/>
        </authorList>
    </citation>
    <scope>NUCLEOTIDE SEQUENCE [LARGE SCALE GENOMIC DNA]</scope>
    <source>
        <strain evidence="3">JCM 9374</strain>
    </source>
</reference>
<reference evidence="2 3" key="1">
    <citation type="journal article" date="2016" name="Genome Announc.">
        <title>Draft Genome Sequence of Planomonospora sphaerica JCM9374, a Rare Actinomycete.</title>
        <authorList>
            <person name="Dohra H."/>
            <person name="Suzuki T."/>
            <person name="Inoue Y."/>
            <person name="Kodani S."/>
        </authorList>
    </citation>
    <scope>NUCLEOTIDE SEQUENCE [LARGE SCALE GENOMIC DNA]</scope>
    <source>
        <strain evidence="2 3">JCM 9374</strain>
    </source>
</reference>
<dbReference type="Proteomes" id="UP000077701">
    <property type="component" value="Unassembled WGS sequence"/>
</dbReference>
<dbReference type="EMBL" id="BDCX01000002">
    <property type="protein sequence ID" value="GAT65261.1"/>
    <property type="molecule type" value="Genomic_DNA"/>
</dbReference>
<keyword evidence="1" id="KW-1133">Transmembrane helix</keyword>
<evidence type="ECO:0000313" key="2">
    <source>
        <dbReference type="EMBL" id="GAT65261.1"/>
    </source>
</evidence>
<name>A0A161LUI8_9ACTN</name>
<keyword evidence="1" id="KW-0812">Transmembrane</keyword>
<gene>
    <name evidence="2" type="ORF">PS9374_00893</name>
</gene>
<accession>A0A161LUI8</accession>
<proteinExistence type="predicted"/>
<keyword evidence="1" id="KW-0472">Membrane</keyword>
<dbReference type="AlphaFoldDB" id="A0A161LUI8"/>
<sequence length="116" mass="12083">MKWMSWVGAGLLVVGLVAAGLSAFAFSRAGETAARIDASLQASEDLLREAESAKESDPARYEQLTGEAGRRAQFAELDQEEHDSQTQGAQLLAAGAVAGLAGGAGLLVIGRRRARV</sequence>
<keyword evidence="3" id="KW-1185">Reference proteome</keyword>
<dbReference type="RefSeq" id="WP_068894636.1">
    <property type="nucleotide sequence ID" value="NZ_BDCX01000002.1"/>
</dbReference>
<feature type="transmembrane region" description="Helical" evidence="1">
    <location>
        <begin position="91"/>
        <end position="110"/>
    </location>
</feature>
<evidence type="ECO:0000313" key="3">
    <source>
        <dbReference type="Proteomes" id="UP000077701"/>
    </source>
</evidence>
<evidence type="ECO:0000256" key="1">
    <source>
        <dbReference type="SAM" id="Phobius"/>
    </source>
</evidence>